<dbReference type="InterPro" id="IPR002550">
    <property type="entry name" value="CNNM"/>
</dbReference>
<dbReference type="PROSITE" id="PS51371">
    <property type="entry name" value="CBS"/>
    <property type="match status" value="1"/>
</dbReference>
<evidence type="ECO:0000256" key="5">
    <source>
        <dbReference type="ARBA" id="ARBA00022737"/>
    </source>
</evidence>
<dbReference type="Proteomes" id="UP000030889">
    <property type="component" value="Unassembled WGS sequence"/>
</dbReference>
<dbReference type="InterPro" id="IPR016169">
    <property type="entry name" value="FAD-bd_PCMH_sub2"/>
</dbReference>
<dbReference type="Gene3D" id="3.10.580.10">
    <property type="entry name" value="CBS-domain"/>
    <property type="match status" value="1"/>
</dbReference>
<evidence type="ECO:0000256" key="2">
    <source>
        <dbReference type="ARBA" id="ARBA00006337"/>
    </source>
</evidence>
<evidence type="ECO:0000256" key="8">
    <source>
        <dbReference type="ARBA" id="ARBA00023136"/>
    </source>
</evidence>
<keyword evidence="8 10" id="KW-0472">Membrane</keyword>
<dbReference type="NCBIfam" id="TIGR03520">
    <property type="entry name" value="GldE"/>
    <property type="match status" value="1"/>
</dbReference>
<dbReference type="Pfam" id="PF01595">
    <property type="entry name" value="CNNM"/>
    <property type="match status" value="1"/>
</dbReference>
<evidence type="ECO:0000256" key="1">
    <source>
        <dbReference type="ARBA" id="ARBA00004651"/>
    </source>
</evidence>
<accession>A0ABR4YKC3</accession>
<name>A0ABR4YKC3_9BACT</name>
<dbReference type="InterPro" id="IPR000644">
    <property type="entry name" value="CBS_dom"/>
</dbReference>
<dbReference type="Pfam" id="PF03471">
    <property type="entry name" value="CorC_HlyC"/>
    <property type="match status" value="1"/>
</dbReference>
<dbReference type="InterPro" id="IPR044751">
    <property type="entry name" value="Ion_transp-like_CBS"/>
</dbReference>
<evidence type="ECO:0000259" key="12">
    <source>
        <dbReference type="PROSITE" id="PS51371"/>
    </source>
</evidence>
<feature type="domain" description="CBS" evidence="12">
    <location>
        <begin position="275"/>
        <end position="332"/>
    </location>
</feature>
<evidence type="ECO:0000256" key="6">
    <source>
        <dbReference type="ARBA" id="ARBA00022989"/>
    </source>
</evidence>
<keyword evidence="5" id="KW-0677">Repeat</keyword>
<comment type="subcellular location">
    <subcellularLocation>
        <location evidence="1">Cell membrane</location>
        <topology evidence="1">Multi-pass membrane protein</topology>
    </subcellularLocation>
</comment>
<dbReference type="InterPro" id="IPR046342">
    <property type="entry name" value="CBS_dom_sf"/>
</dbReference>
<evidence type="ECO:0000259" key="13">
    <source>
        <dbReference type="PROSITE" id="PS51846"/>
    </source>
</evidence>
<feature type="transmembrane region" description="Helical" evidence="11">
    <location>
        <begin position="66"/>
        <end position="86"/>
    </location>
</feature>
<dbReference type="PANTHER" id="PTHR22777:SF32">
    <property type="entry name" value="UPF0053 INNER MEMBRANE PROTEIN YFJD"/>
    <property type="match status" value="1"/>
</dbReference>
<dbReference type="PROSITE" id="PS51846">
    <property type="entry name" value="CNNM"/>
    <property type="match status" value="1"/>
</dbReference>
<feature type="domain" description="CNNM transmembrane" evidence="13">
    <location>
        <begin position="7"/>
        <end position="196"/>
    </location>
</feature>
<evidence type="ECO:0000256" key="4">
    <source>
        <dbReference type="ARBA" id="ARBA00022692"/>
    </source>
</evidence>
<protein>
    <submittedName>
        <fullName evidence="14">Gliding motility-associated protein GldE</fullName>
    </submittedName>
</protein>
<dbReference type="InterPro" id="IPR019862">
    <property type="entry name" value="Motility-assoc_prot_GldE"/>
</dbReference>
<dbReference type="CDD" id="cd04590">
    <property type="entry name" value="CBS_pair_CorC_HlyC_assoc"/>
    <property type="match status" value="1"/>
</dbReference>
<keyword evidence="15" id="KW-1185">Reference proteome</keyword>
<evidence type="ECO:0000256" key="7">
    <source>
        <dbReference type="ARBA" id="ARBA00023122"/>
    </source>
</evidence>
<comment type="caution">
    <text evidence="14">The sequence shown here is derived from an EMBL/GenBank/DDBJ whole genome shotgun (WGS) entry which is preliminary data.</text>
</comment>
<evidence type="ECO:0000256" key="11">
    <source>
        <dbReference type="SAM" id="Phobius"/>
    </source>
</evidence>
<dbReference type="SUPFAM" id="SSF56176">
    <property type="entry name" value="FAD-binding/transporter-associated domain-like"/>
    <property type="match status" value="1"/>
</dbReference>
<evidence type="ECO:0000313" key="15">
    <source>
        <dbReference type="Proteomes" id="UP000030889"/>
    </source>
</evidence>
<keyword evidence="7 9" id="KW-0129">CBS domain</keyword>
<dbReference type="PANTHER" id="PTHR22777">
    <property type="entry name" value="HEMOLYSIN-RELATED"/>
    <property type="match status" value="1"/>
</dbReference>
<feature type="transmembrane region" description="Helical" evidence="11">
    <location>
        <begin position="93"/>
        <end position="117"/>
    </location>
</feature>
<evidence type="ECO:0000256" key="10">
    <source>
        <dbReference type="PROSITE-ProRule" id="PRU01193"/>
    </source>
</evidence>
<gene>
    <name evidence="14" type="ORF">LG35_01460</name>
</gene>
<dbReference type="Pfam" id="PF00571">
    <property type="entry name" value="CBS"/>
    <property type="match status" value="2"/>
</dbReference>
<evidence type="ECO:0000313" key="14">
    <source>
        <dbReference type="EMBL" id="KHE42715.1"/>
    </source>
</evidence>
<sequence>MFLYKGFDGSDIISLVILAVLICISAFASGSETALFSLSPGDIRTVKNRGNKSDEAILKLLSTEDYTLATILILNNLVNIIIVILSNNIIDSLVTFTSAGWNFAFKTVLVTFILLLFGEIIPKVTASHFPLRFASIIAVPLLGVRSAFKPLSWILVKLGERFNRRAAKSHTNISMDELSDALEMTQNQSSEEKKMLTGIVDFVNTNVEDIMQPRLDITAVNVEWGFNEVRNTIVESGFSRIPAYRDSIDNIEGILYVKDMLPFIGESDDFQWQKQLREAYYIPEHKKINDLLEEFQSNKVHMAIVVDEYGSTLGLLSLEDILEEIVGEITDESDKDETFYRRLADGTYIFDGKTHIYDFLDVMQLDDDTFDDVKGEAETIAGLMLEIKRDFLKKGDSITSHGITFTVESVEKHRIEKIRIKLPETTEPTPQREAN</sequence>
<dbReference type="InterPro" id="IPR005170">
    <property type="entry name" value="Transptr-assoc_dom"/>
</dbReference>
<dbReference type="SUPFAM" id="SSF54631">
    <property type="entry name" value="CBS-domain pair"/>
    <property type="match status" value="1"/>
</dbReference>
<dbReference type="EMBL" id="JRGF01000002">
    <property type="protein sequence ID" value="KHE42715.1"/>
    <property type="molecule type" value="Genomic_DNA"/>
</dbReference>
<dbReference type="SMART" id="SM01091">
    <property type="entry name" value="CorC_HlyC"/>
    <property type="match status" value="1"/>
</dbReference>
<comment type="similarity">
    <text evidence="2">Belongs to the UPF0053 family.</text>
</comment>
<evidence type="ECO:0000256" key="9">
    <source>
        <dbReference type="PROSITE-ProRule" id="PRU00703"/>
    </source>
</evidence>
<keyword evidence="4 10" id="KW-0812">Transmembrane</keyword>
<dbReference type="Gene3D" id="3.30.465.10">
    <property type="match status" value="1"/>
</dbReference>
<evidence type="ECO:0000256" key="3">
    <source>
        <dbReference type="ARBA" id="ARBA00022475"/>
    </source>
</evidence>
<proteinExistence type="inferred from homology"/>
<reference evidence="14 15" key="1">
    <citation type="submission" date="2014-09" db="EMBL/GenBank/DDBJ databases">
        <title>Alistipes sp. 627, sp. nov., a novel member of the family Rikenellaceae isolated from human faeces.</title>
        <authorList>
            <person name="Shkoporov A.N."/>
            <person name="Chaplin A.V."/>
            <person name="Motuzova O.V."/>
            <person name="Kafarskaia L.I."/>
            <person name="Khokhlova E.V."/>
            <person name="Efimov B.A."/>
        </authorList>
    </citation>
    <scope>NUCLEOTIDE SEQUENCE [LARGE SCALE GENOMIC DNA]</scope>
    <source>
        <strain evidence="14 15">627</strain>
    </source>
</reference>
<feature type="transmembrane region" description="Helical" evidence="11">
    <location>
        <begin position="12"/>
        <end position="30"/>
    </location>
</feature>
<keyword evidence="6 10" id="KW-1133">Transmembrane helix</keyword>
<dbReference type="InterPro" id="IPR036318">
    <property type="entry name" value="FAD-bd_PCMH-like_sf"/>
</dbReference>
<organism evidence="14 15">
    <name type="scientific">Alistipes inops</name>
    <dbReference type="NCBI Taxonomy" id="1501391"/>
    <lineage>
        <taxon>Bacteria</taxon>
        <taxon>Pseudomonadati</taxon>
        <taxon>Bacteroidota</taxon>
        <taxon>Bacteroidia</taxon>
        <taxon>Bacteroidales</taxon>
        <taxon>Rikenellaceae</taxon>
        <taxon>Alistipes</taxon>
    </lineage>
</organism>
<keyword evidence="3" id="KW-1003">Cell membrane</keyword>